<feature type="chain" id="PRO_5045199885" evidence="15">
    <location>
        <begin position="28"/>
        <end position="985"/>
    </location>
</feature>
<dbReference type="Pfam" id="PF00058">
    <property type="entry name" value="Ldl_recept_b"/>
    <property type="match status" value="5"/>
</dbReference>
<dbReference type="PROSITE" id="PS50068">
    <property type="entry name" value="LDLRA_2"/>
    <property type="match status" value="8"/>
</dbReference>
<feature type="disulfide bond" evidence="12">
    <location>
        <begin position="374"/>
        <end position="389"/>
    </location>
</feature>
<feature type="disulfide bond" evidence="12">
    <location>
        <begin position="88"/>
        <end position="106"/>
    </location>
</feature>
<keyword evidence="18" id="KW-0449">Lipoprotein</keyword>
<feature type="disulfide bond" evidence="12">
    <location>
        <begin position="224"/>
        <end position="236"/>
    </location>
</feature>
<dbReference type="PROSITE" id="PS01209">
    <property type="entry name" value="LDLRA_1"/>
    <property type="match status" value="4"/>
</dbReference>
<feature type="disulfide bond" evidence="12">
    <location>
        <begin position="243"/>
        <end position="258"/>
    </location>
</feature>
<proteinExistence type="predicted"/>
<keyword evidence="4" id="KW-0677">Repeat</keyword>
<dbReference type="InterPro" id="IPR001881">
    <property type="entry name" value="EGF-like_Ca-bd_dom"/>
</dbReference>
<dbReference type="Gene3D" id="2.120.10.30">
    <property type="entry name" value="TolB, C-terminal domain"/>
    <property type="match status" value="1"/>
</dbReference>
<dbReference type="SMART" id="SM00181">
    <property type="entry name" value="EGF"/>
    <property type="match status" value="4"/>
</dbReference>
<keyword evidence="8 18" id="KW-0675">Receptor</keyword>
<evidence type="ECO:0000256" key="11">
    <source>
        <dbReference type="PROSITE-ProRule" id="PRU00076"/>
    </source>
</evidence>
<feature type="signal peptide" evidence="15">
    <location>
        <begin position="1"/>
        <end position="27"/>
    </location>
</feature>
<evidence type="ECO:0000256" key="14">
    <source>
        <dbReference type="SAM" id="Phobius"/>
    </source>
</evidence>
<evidence type="ECO:0000256" key="13">
    <source>
        <dbReference type="PROSITE-ProRule" id="PRU00461"/>
    </source>
</evidence>
<dbReference type="Pfam" id="PF07645">
    <property type="entry name" value="EGF_CA"/>
    <property type="match status" value="1"/>
</dbReference>
<evidence type="ECO:0000256" key="3">
    <source>
        <dbReference type="ARBA" id="ARBA00022692"/>
    </source>
</evidence>
<dbReference type="PROSITE" id="PS01186">
    <property type="entry name" value="EGF_2"/>
    <property type="match status" value="2"/>
</dbReference>
<keyword evidence="15" id="KW-0732">Signal</keyword>
<dbReference type="CDD" id="cd00054">
    <property type="entry name" value="EGF_CA"/>
    <property type="match status" value="1"/>
</dbReference>
<evidence type="ECO:0000256" key="10">
    <source>
        <dbReference type="ARBA" id="ARBA00046288"/>
    </source>
</evidence>
<sequence length="985" mass="109172">MGRPERGALRPLALLLLLLQLQHLAAAAADPLHGGQGSVKECDENQFRCRNERCIPSVWRCDEDDDCSDNSDEDDCPKKTCADSDFTCNNGHCIRERWKCDGEEDCPDGSDESEATCTKQVCPAEKLSCGPTSHKCVPASWRCDGEKDCESGADEAGCATCWSSLHLHHTHSLQGALCWTFRKKWVDLRAHPFAVCGHGADREGHETRTPEQAVQGTWKKSGVCAPHEFQCSNRSCLAAVFVCDGDDDCGDGSDERGCADPACGPREFRCSGDSGACIPERWVCDRQFDCEDRSDEAAELCGRAGPRATPAPAACAAAAQFACRSGECVHLGWRCDGDRDCKDKSDEADCPLGTCRGDEFQCGDGTCVPAIKRCNQEQDCPDGSDETGCLQESTCEGPRRFQCKSGECVDGRKVCDAQRDCRDWSDEPLKECGLNECLHNNGGCSHICTDLKIGFECTCPAGYQLLDQKTCGDIDECEDPDACSQICVNYKGYFKCECHPGYEMDTLTKNCKAVAGRSPSLIFTNRHEVRRIDLVKRDYSRLIPMLKNVVALDVEVATNRIYWCDLSYRKIYSAYMDKASNPVEQDVLIDEQLHSPEGLAVDWVHKHIYWTDSGNKTISVATVDGKRRCTLFSRNLSEPRAIAVDPLQGFMYWSDWGFQAKIEKSGLNGVGRQTLVSDGIEWPNGITLDLLNQRLYWVDSKLHQLSSIDFSGGNRKMLISSPDFLSHPFGIAVFEDKVFWTDLENEAIFSANRLNGLEISVLAENLNNPHDIVIFHELKQPRAADACELSAQPNGGCEYLCLPAPQISSHSPKYTCACPDTMWLGPDMKRCYRDGNEDGKMGSTVTAAVIGIIVPMVVIALLCMSGYLIWRNWKRKNTKSMNFDNPVYRKTTEEEEEDELHIGRTAQIGHVYPAAISSFDHPLWAEPCLGETRELEDPAPALKELFVLPGEPRSQPHQLPKNPLSELPVVKCKRVALSLEDDGLP</sequence>
<dbReference type="PROSITE" id="PS01187">
    <property type="entry name" value="EGF_CA"/>
    <property type="match status" value="1"/>
</dbReference>
<dbReference type="InterPro" id="IPR049883">
    <property type="entry name" value="NOTCH1_EGF-like"/>
</dbReference>
<feature type="transmembrane region" description="Helical" evidence="14">
    <location>
        <begin position="847"/>
        <end position="870"/>
    </location>
</feature>
<gene>
    <name evidence="18" type="primary">LRP8</name>
</gene>
<accession>A0ABM4S494</accession>
<keyword evidence="5 14" id="KW-1133">Transmembrane helix</keyword>
<dbReference type="SMART" id="SM00135">
    <property type="entry name" value="LY"/>
    <property type="match status" value="5"/>
</dbReference>
<evidence type="ECO:0000313" key="18">
    <source>
        <dbReference type="RefSeq" id="XP_070642621.1"/>
    </source>
</evidence>
<dbReference type="PROSITE" id="PS51120">
    <property type="entry name" value="LDLRB"/>
    <property type="match status" value="4"/>
</dbReference>
<feature type="repeat" description="LDL-receptor class B" evidence="13">
    <location>
        <begin position="559"/>
        <end position="605"/>
    </location>
</feature>
<dbReference type="InterPro" id="IPR018097">
    <property type="entry name" value="EGF_Ca-bd_CS"/>
</dbReference>
<feature type="disulfide bond" evidence="12">
    <location>
        <begin position="355"/>
        <end position="367"/>
    </location>
</feature>
<dbReference type="SUPFAM" id="SSF63825">
    <property type="entry name" value="YWTD domain"/>
    <property type="match status" value="1"/>
</dbReference>
<keyword evidence="6 14" id="KW-0472">Membrane</keyword>
<keyword evidence="7 11" id="KW-1015">Disulfide bond</keyword>
<evidence type="ECO:0000256" key="12">
    <source>
        <dbReference type="PROSITE-ProRule" id="PRU00124"/>
    </source>
</evidence>
<feature type="disulfide bond" evidence="12">
    <location>
        <begin position="143"/>
        <end position="158"/>
    </location>
</feature>
<name>A0ABM4S494_BOSIN</name>
<evidence type="ECO:0000256" key="5">
    <source>
        <dbReference type="ARBA" id="ARBA00022989"/>
    </source>
</evidence>
<feature type="disulfide bond" evidence="11">
    <location>
        <begin position="477"/>
        <end position="487"/>
    </location>
</feature>
<feature type="repeat" description="LDL-receptor class B" evidence="13">
    <location>
        <begin position="649"/>
        <end position="692"/>
    </location>
</feature>
<dbReference type="SMART" id="SM00192">
    <property type="entry name" value="LDLa"/>
    <property type="match status" value="8"/>
</dbReference>
<dbReference type="InterPro" id="IPR023415">
    <property type="entry name" value="LDLR_class-A_CS"/>
</dbReference>
<comment type="caution">
    <text evidence="11">Lacks conserved residue(s) required for the propagation of feature annotation.</text>
</comment>
<dbReference type="InterPro" id="IPR000152">
    <property type="entry name" value="EGF-type_Asp/Asn_hydroxyl_site"/>
</dbReference>
<feature type="disulfide bond" evidence="12">
    <location>
        <begin position="231"/>
        <end position="249"/>
    </location>
</feature>
<evidence type="ECO:0000256" key="6">
    <source>
        <dbReference type="ARBA" id="ARBA00023136"/>
    </source>
</evidence>
<keyword evidence="17" id="KW-1185">Reference proteome</keyword>
<dbReference type="PANTHER" id="PTHR22722:SF15">
    <property type="entry name" value="LOW-DENSITY LIPOPROTEIN RECEPTOR-RELATED"/>
    <property type="match status" value="1"/>
</dbReference>
<dbReference type="InterPro" id="IPR011042">
    <property type="entry name" value="6-blade_b-propeller_TolB-like"/>
</dbReference>
<dbReference type="PANTHER" id="PTHR22722">
    <property type="entry name" value="LOW-DENSITY LIPOPROTEIN RECEPTOR-RELATED PROTEIN 2-RELATED"/>
    <property type="match status" value="1"/>
</dbReference>
<reference evidence="18" key="1">
    <citation type="submission" date="2025-08" db="UniProtKB">
        <authorList>
            <consortium name="RefSeq"/>
        </authorList>
    </citation>
    <scope>IDENTIFICATION</scope>
    <source>
        <tissue evidence="18">Blood</tissue>
    </source>
</reference>
<feature type="disulfide bond" evidence="12">
    <location>
        <begin position="61"/>
        <end position="76"/>
    </location>
</feature>
<dbReference type="PRINTS" id="PR00261">
    <property type="entry name" value="LDLRECEPTOR"/>
</dbReference>
<dbReference type="GeneID" id="109556276"/>
<dbReference type="InterPro" id="IPR000033">
    <property type="entry name" value="LDLR_classB_rpt"/>
</dbReference>
<evidence type="ECO:0000259" key="16">
    <source>
        <dbReference type="PROSITE" id="PS50026"/>
    </source>
</evidence>
<evidence type="ECO:0000256" key="7">
    <source>
        <dbReference type="ARBA" id="ARBA00023157"/>
    </source>
</evidence>
<evidence type="ECO:0000313" key="17">
    <source>
        <dbReference type="Proteomes" id="UP001652663"/>
    </source>
</evidence>
<feature type="disulfide bond" evidence="12">
    <location>
        <begin position="49"/>
        <end position="67"/>
    </location>
</feature>
<keyword evidence="2" id="KW-0254">Endocytosis</keyword>
<feature type="repeat" description="LDL-receptor class B" evidence="13">
    <location>
        <begin position="693"/>
        <end position="737"/>
    </location>
</feature>
<dbReference type="PROSITE" id="PS50026">
    <property type="entry name" value="EGF_3"/>
    <property type="match status" value="1"/>
</dbReference>
<dbReference type="CDD" id="cd00112">
    <property type="entry name" value="LDLa"/>
    <property type="match status" value="7"/>
</dbReference>
<dbReference type="Gene3D" id="2.10.25.10">
    <property type="entry name" value="Laminin"/>
    <property type="match status" value="3"/>
</dbReference>
<keyword evidence="1 11" id="KW-0245">EGF-like domain</keyword>
<organism evidence="17 18">
    <name type="scientific">Bos indicus</name>
    <name type="common">Zebu</name>
    <dbReference type="NCBI Taxonomy" id="9915"/>
    <lineage>
        <taxon>Eukaryota</taxon>
        <taxon>Metazoa</taxon>
        <taxon>Chordata</taxon>
        <taxon>Craniata</taxon>
        <taxon>Vertebrata</taxon>
        <taxon>Euteleostomi</taxon>
        <taxon>Mammalia</taxon>
        <taxon>Eutheria</taxon>
        <taxon>Laurasiatheria</taxon>
        <taxon>Artiodactyla</taxon>
        <taxon>Ruminantia</taxon>
        <taxon>Pecora</taxon>
        <taxon>Bovidae</taxon>
        <taxon>Bovinae</taxon>
        <taxon>Bos</taxon>
    </lineage>
</organism>
<evidence type="ECO:0000256" key="4">
    <source>
        <dbReference type="ARBA" id="ARBA00022737"/>
    </source>
</evidence>
<evidence type="ECO:0000256" key="8">
    <source>
        <dbReference type="ARBA" id="ARBA00023170"/>
    </source>
</evidence>
<dbReference type="Pfam" id="PF14670">
    <property type="entry name" value="FXa_inhibition"/>
    <property type="match status" value="1"/>
</dbReference>
<evidence type="ECO:0000256" key="9">
    <source>
        <dbReference type="ARBA" id="ARBA00023180"/>
    </source>
</evidence>
<dbReference type="SMART" id="SM00179">
    <property type="entry name" value="EGF_CA"/>
    <property type="match status" value="2"/>
</dbReference>
<feature type="domain" description="EGF-like" evidence="16">
    <location>
        <begin position="473"/>
        <end position="512"/>
    </location>
</feature>
<feature type="disulfide bond" evidence="12">
    <location>
        <begin position="81"/>
        <end position="93"/>
    </location>
</feature>
<feature type="disulfide bond" evidence="12">
    <location>
        <begin position="335"/>
        <end position="350"/>
    </location>
</feature>
<dbReference type="InterPro" id="IPR051221">
    <property type="entry name" value="LDLR-related"/>
</dbReference>
<evidence type="ECO:0000256" key="2">
    <source>
        <dbReference type="ARBA" id="ARBA00022583"/>
    </source>
</evidence>
<keyword evidence="3 14" id="KW-0812">Transmembrane</keyword>
<feature type="disulfide bond" evidence="12">
    <location>
        <begin position="42"/>
        <end position="54"/>
    </location>
</feature>
<dbReference type="InterPro" id="IPR000742">
    <property type="entry name" value="EGF"/>
</dbReference>
<feature type="disulfide bond" evidence="12">
    <location>
        <begin position="362"/>
        <end position="380"/>
    </location>
</feature>
<evidence type="ECO:0000256" key="15">
    <source>
        <dbReference type="SAM" id="SignalP"/>
    </source>
</evidence>
<dbReference type="SUPFAM" id="SSF57424">
    <property type="entry name" value="LDL receptor-like module"/>
    <property type="match status" value="8"/>
</dbReference>
<dbReference type="Proteomes" id="UP001652663">
    <property type="component" value="Chromosome 3"/>
</dbReference>
<feature type="repeat" description="LDL-receptor class B" evidence="13">
    <location>
        <begin position="606"/>
        <end position="648"/>
    </location>
</feature>
<feature type="disulfide bond" evidence="12">
    <location>
        <begin position="403"/>
        <end position="421"/>
    </location>
</feature>
<feature type="disulfide bond" evidence="12">
    <location>
        <begin position="323"/>
        <end position="341"/>
    </location>
</feature>
<comment type="subcellular location">
    <subcellularLocation>
        <location evidence="10">Endomembrane system</location>
        <topology evidence="10">Single-pass type I membrane protein</topology>
    </subcellularLocation>
</comment>
<keyword evidence="9" id="KW-0325">Glycoprotein</keyword>
<dbReference type="InterPro" id="IPR002172">
    <property type="entry name" value="LDrepeatLR_classA_rpt"/>
</dbReference>
<dbReference type="PROSITE" id="PS00010">
    <property type="entry name" value="ASX_HYDROXYL"/>
    <property type="match status" value="2"/>
</dbReference>
<dbReference type="Gene3D" id="4.10.400.10">
    <property type="entry name" value="Low-density Lipoprotein Receptor"/>
    <property type="match status" value="8"/>
</dbReference>
<dbReference type="Pfam" id="PF00057">
    <property type="entry name" value="Ldl_recept_a"/>
    <property type="match status" value="8"/>
</dbReference>
<evidence type="ECO:0000256" key="1">
    <source>
        <dbReference type="ARBA" id="ARBA00022536"/>
    </source>
</evidence>
<protein>
    <submittedName>
        <fullName evidence="18">Low-density lipoprotein receptor-related protein 8 isoform X6</fullName>
    </submittedName>
</protein>
<dbReference type="RefSeq" id="XP_070642621.1">
    <property type="nucleotide sequence ID" value="XM_070786520.1"/>
</dbReference>
<dbReference type="InterPro" id="IPR036055">
    <property type="entry name" value="LDL_receptor-like_sf"/>
</dbReference>
<dbReference type="SUPFAM" id="SSF57196">
    <property type="entry name" value="EGF/Laminin"/>
    <property type="match status" value="3"/>
</dbReference>